<evidence type="ECO:0000313" key="1">
    <source>
        <dbReference type="EMBL" id="KKL65171.1"/>
    </source>
</evidence>
<dbReference type="SUPFAM" id="SSF159006">
    <property type="entry name" value="YopX-like"/>
    <property type="match status" value="1"/>
</dbReference>
<evidence type="ECO:0008006" key="2">
    <source>
        <dbReference type="Google" id="ProtNLM"/>
    </source>
</evidence>
<proteinExistence type="predicted"/>
<name>A0A0F9EFX0_9ZZZZ</name>
<dbReference type="EMBL" id="LAZR01027619">
    <property type="protein sequence ID" value="KKL65171.1"/>
    <property type="molecule type" value="Genomic_DNA"/>
</dbReference>
<accession>A0A0F9EFX0</accession>
<sequence>MREIKFRAWDKVIGKWHYSNKYPSMWQFFRALEDLGIHHFECYQYTGLKDKNSKEAYLLVSLLCY</sequence>
<reference evidence="1" key="1">
    <citation type="journal article" date="2015" name="Nature">
        <title>Complex archaea that bridge the gap between prokaryotes and eukaryotes.</title>
        <authorList>
            <person name="Spang A."/>
            <person name="Saw J.H."/>
            <person name="Jorgensen S.L."/>
            <person name="Zaremba-Niedzwiedzka K."/>
            <person name="Martijn J."/>
            <person name="Lind A.E."/>
            <person name="van Eijk R."/>
            <person name="Schleper C."/>
            <person name="Guy L."/>
            <person name="Ettema T.J."/>
        </authorList>
    </citation>
    <scope>NUCLEOTIDE SEQUENCE</scope>
</reference>
<gene>
    <name evidence="1" type="ORF">LCGC14_2157620</name>
</gene>
<protein>
    <recommendedName>
        <fullName evidence="2">YopX protein domain-containing protein</fullName>
    </recommendedName>
</protein>
<dbReference type="AlphaFoldDB" id="A0A0F9EFX0"/>
<organism evidence="1">
    <name type="scientific">marine sediment metagenome</name>
    <dbReference type="NCBI Taxonomy" id="412755"/>
    <lineage>
        <taxon>unclassified sequences</taxon>
        <taxon>metagenomes</taxon>
        <taxon>ecological metagenomes</taxon>
    </lineage>
</organism>
<comment type="caution">
    <text evidence="1">The sequence shown here is derived from an EMBL/GenBank/DDBJ whole genome shotgun (WGS) entry which is preliminary data.</text>
</comment>